<dbReference type="SUPFAM" id="SSF141000">
    <property type="entry name" value="Glu-tRNAGln amidotransferase C subunit"/>
    <property type="match status" value="1"/>
</dbReference>
<evidence type="ECO:0008006" key="3">
    <source>
        <dbReference type="Google" id="ProtNLM"/>
    </source>
</evidence>
<gene>
    <name evidence="1" type="ORF">A3D51_00380</name>
</gene>
<proteinExistence type="predicted"/>
<dbReference type="Proteomes" id="UP000179118">
    <property type="component" value="Unassembled WGS sequence"/>
</dbReference>
<dbReference type="Pfam" id="PF02686">
    <property type="entry name" value="GatC"/>
    <property type="match status" value="1"/>
</dbReference>
<dbReference type="InterPro" id="IPR003837">
    <property type="entry name" value="GatC"/>
</dbReference>
<dbReference type="Gene3D" id="1.10.20.60">
    <property type="entry name" value="Glu-tRNAGln amidotransferase C subunit, N-terminal domain"/>
    <property type="match status" value="1"/>
</dbReference>
<name>A0A1G2S5Z9_9BACT</name>
<dbReference type="AlphaFoldDB" id="A0A1G2S5Z9"/>
<reference evidence="1 2" key="1">
    <citation type="journal article" date="2016" name="Nat. Commun.">
        <title>Thousands of microbial genomes shed light on interconnected biogeochemical processes in an aquifer system.</title>
        <authorList>
            <person name="Anantharaman K."/>
            <person name="Brown C.T."/>
            <person name="Hug L.A."/>
            <person name="Sharon I."/>
            <person name="Castelle C.J."/>
            <person name="Probst A.J."/>
            <person name="Thomas B.C."/>
            <person name="Singh A."/>
            <person name="Wilkins M.J."/>
            <person name="Karaoz U."/>
            <person name="Brodie E.L."/>
            <person name="Williams K.H."/>
            <person name="Hubbard S.S."/>
            <person name="Banfield J.F."/>
        </authorList>
    </citation>
    <scope>NUCLEOTIDE SEQUENCE [LARGE SCALE GENOMIC DNA]</scope>
</reference>
<sequence length="94" mass="10383">MAIELKDVEHLAGLARIAVSDSEKELLRHDLEEILAYVSKVKEVAAEPGTPEAGELHNVMRPDGEPHMPGAFTEDILSQAPKREGNRVFVKKIL</sequence>
<evidence type="ECO:0000313" key="1">
    <source>
        <dbReference type="EMBL" id="OHA80525.1"/>
    </source>
</evidence>
<dbReference type="InterPro" id="IPR036113">
    <property type="entry name" value="Asp/Glu-ADT_sf_sub_c"/>
</dbReference>
<protein>
    <recommendedName>
        <fullName evidence="3">Aspartyl/glutamyl-tRNA(Asn/Gln) amidotransferase subunit C</fullName>
    </recommendedName>
</protein>
<dbReference type="EMBL" id="MHUT01000018">
    <property type="protein sequence ID" value="OHA80525.1"/>
    <property type="molecule type" value="Genomic_DNA"/>
</dbReference>
<comment type="caution">
    <text evidence="1">The sequence shown here is derived from an EMBL/GenBank/DDBJ whole genome shotgun (WGS) entry which is preliminary data.</text>
</comment>
<evidence type="ECO:0000313" key="2">
    <source>
        <dbReference type="Proteomes" id="UP000179118"/>
    </source>
</evidence>
<dbReference type="GO" id="GO:0006450">
    <property type="term" value="P:regulation of translational fidelity"/>
    <property type="evidence" value="ECO:0007669"/>
    <property type="project" value="InterPro"/>
</dbReference>
<organism evidence="1 2">
    <name type="scientific">Candidatus Yonathbacteria bacterium RIFCSPHIGHO2_02_FULL_44_14</name>
    <dbReference type="NCBI Taxonomy" id="1802724"/>
    <lineage>
        <taxon>Bacteria</taxon>
        <taxon>Candidatus Yonathiibacteriota</taxon>
    </lineage>
</organism>
<accession>A0A1G2S5Z9</accession>